<keyword evidence="6" id="KW-0539">Nucleus</keyword>
<feature type="region of interest" description="Disordered" evidence="7">
    <location>
        <begin position="1"/>
        <end position="74"/>
    </location>
</feature>
<dbReference type="PANTHER" id="PTHR37534">
    <property type="entry name" value="TRANSCRIPTIONAL ACTIVATOR PROTEIN UGA3"/>
    <property type="match status" value="1"/>
</dbReference>
<evidence type="ECO:0000256" key="3">
    <source>
        <dbReference type="ARBA" id="ARBA00023015"/>
    </source>
</evidence>
<dbReference type="CDD" id="cd00067">
    <property type="entry name" value="GAL4"/>
    <property type="match status" value="1"/>
</dbReference>
<dbReference type="Proteomes" id="UP001628179">
    <property type="component" value="Unassembled WGS sequence"/>
</dbReference>
<dbReference type="RefSeq" id="XP_070920361.1">
    <property type="nucleotide sequence ID" value="XM_071064260.1"/>
</dbReference>
<name>A0ABQ0GLK9_9PEZI</name>
<proteinExistence type="predicted"/>
<protein>
    <submittedName>
        <fullName evidence="9">Adhesion and hyphal regulator 1</fullName>
    </submittedName>
</protein>
<organism evidence="9 10">
    <name type="scientific">Madurella fahalii</name>
    <dbReference type="NCBI Taxonomy" id="1157608"/>
    <lineage>
        <taxon>Eukaryota</taxon>
        <taxon>Fungi</taxon>
        <taxon>Dikarya</taxon>
        <taxon>Ascomycota</taxon>
        <taxon>Pezizomycotina</taxon>
        <taxon>Sordariomycetes</taxon>
        <taxon>Sordariomycetidae</taxon>
        <taxon>Sordariales</taxon>
        <taxon>Sordariales incertae sedis</taxon>
        <taxon>Madurella</taxon>
    </lineage>
</organism>
<dbReference type="GeneID" id="98179583"/>
<keyword evidence="4" id="KW-0238">DNA-binding</keyword>
<evidence type="ECO:0000256" key="4">
    <source>
        <dbReference type="ARBA" id="ARBA00023125"/>
    </source>
</evidence>
<evidence type="ECO:0000313" key="10">
    <source>
        <dbReference type="Proteomes" id="UP001628179"/>
    </source>
</evidence>
<evidence type="ECO:0000256" key="7">
    <source>
        <dbReference type="SAM" id="MobiDB-lite"/>
    </source>
</evidence>
<dbReference type="SUPFAM" id="SSF57701">
    <property type="entry name" value="Zn2/Cys6 DNA-binding domain"/>
    <property type="match status" value="1"/>
</dbReference>
<evidence type="ECO:0000256" key="2">
    <source>
        <dbReference type="ARBA" id="ARBA00022833"/>
    </source>
</evidence>
<keyword evidence="3" id="KW-0805">Transcription regulation</keyword>
<dbReference type="Pfam" id="PF00172">
    <property type="entry name" value="Zn_clus"/>
    <property type="match status" value="1"/>
</dbReference>
<evidence type="ECO:0000256" key="5">
    <source>
        <dbReference type="ARBA" id="ARBA00023163"/>
    </source>
</evidence>
<dbReference type="InterPro" id="IPR036864">
    <property type="entry name" value="Zn2-C6_fun-type_DNA-bd_sf"/>
</dbReference>
<dbReference type="PROSITE" id="PS50048">
    <property type="entry name" value="ZN2_CY6_FUNGAL_2"/>
    <property type="match status" value="1"/>
</dbReference>
<dbReference type="Pfam" id="PF11951">
    <property type="entry name" value="Fungal_trans_2"/>
    <property type="match status" value="1"/>
</dbReference>
<comment type="caution">
    <text evidence="9">The sequence shown here is derived from an EMBL/GenBank/DDBJ whole genome shotgun (WGS) entry which is preliminary data.</text>
</comment>
<evidence type="ECO:0000313" key="9">
    <source>
        <dbReference type="EMBL" id="GAB1318631.1"/>
    </source>
</evidence>
<dbReference type="SMART" id="SM00066">
    <property type="entry name" value="GAL4"/>
    <property type="match status" value="1"/>
</dbReference>
<accession>A0ABQ0GLK9</accession>
<keyword evidence="2" id="KW-0862">Zinc</keyword>
<dbReference type="EMBL" id="BAAFSV010000005">
    <property type="protein sequence ID" value="GAB1318631.1"/>
    <property type="molecule type" value="Genomic_DNA"/>
</dbReference>
<dbReference type="InterPro" id="IPR021858">
    <property type="entry name" value="Fun_TF"/>
</dbReference>
<evidence type="ECO:0000259" key="8">
    <source>
        <dbReference type="PROSITE" id="PS50048"/>
    </source>
</evidence>
<feature type="domain" description="Zn(2)-C6 fungal-type" evidence="8">
    <location>
        <begin position="82"/>
        <end position="112"/>
    </location>
</feature>
<reference evidence="9 10" key="1">
    <citation type="submission" date="2024-09" db="EMBL/GenBank/DDBJ databases">
        <title>Itraconazole resistance in Madurella fahalii resulting from another homologue of gene encoding cytochrome P450 14-alpha sterol demethylase (CYP51).</title>
        <authorList>
            <person name="Yoshioka I."/>
            <person name="Fahal A.H."/>
            <person name="Kaneko S."/>
            <person name="Yaguchi T."/>
        </authorList>
    </citation>
    <scope>NUCLEOTIDE SEQUENCE [LARGE SCALE GENOMIC DNA]</scope>
    <source>
        <strain evidence="9 10">IFM 68171</strain>
    </source>
</reference>
<keyword evidence="5" id="KW-0804">Transcription</keyword>
<dbReference type="InterPro" id="IPR001138">
    <property type="entry name" value="Zn2Cys6_DnaBD"/>
</dbReference>
<evidence type="ECO:0000256" key="6">
    <source>
        <dbReference type="ARBA" id="ARBA00023242"/>
    </source>
</evidence>
<dbReference type="PANTHER" id="PTHR37534:SF40">
    <property type="entry name" value="ZN(2)-C6 FUNGAL-TYPE DOMAIN-CONTAINING PROTEIN"/>
    <property type="match status" value="1"/>
</dbReference>
<dbReference type="Gene3D" id="4.10.240.10">
    <property type="entry name" value="Zn(2)-C6 fungal-type DNA-binding domain"/>
    <property type="match status" value="1"/>
</dbReference>
<gene>
    <name evidence="9" type="ORF">MFIFM68171_08841</name>
</gene>
<comment type="subcellular location">
    <subcellularLocation>
        <location evidence="1">Nucleus</location>
    </subcellularLocation>
</comment>
<dbReference type="PROSITE" id="PS00463">
    <property type="entry name" value="ZN2_CY6_FUNGAL_1"/>
    <property type="match status" value="1"/>
</dbReference>
<sequence>MHLEPPYPEGEQLPPLATVSGGNHRPEAQYDASPARRQGFPRIRLPSTPRIKTISRDGSSTGRKPGLSASPVADKSKRVRTGCLTCRERHLKCDEGLPDCNNCLKSKRECKRGLRLNFIDIQVKEPPCMAPTAEWLVKIQDESRQVASEYKGGLERYSTQSEHLGANAVRGLPLHGNSDLLLLDPSVPAPVPQPGLAAFDRGVFAFAALSDHNAVAETPSSHVELAATPGGTTTGERDYLSSEQEIQFLQVFIDEVAVWMDCLDRDKHFANVVPYLALKSPMMLNALLACGARHLTSLGAYHGGQADSYYDTATTLLLQNLQDPDHNRDECAITAVILNVCETMTDNSRQRINRSVDARLLIQDCGWDATSVGLGAACFWVNINIEVLNCISFGCQTVWDPDQWGMDLEFIQGVSRSGSHSIIGDDDTGVARLERDGVSHPALDDTPQFGDEELWVQRILYVMAKVANFHADIPQFQSPSPHDEQVRQQSRISEWNRLKAMCDAWNRNCPRSMRPYGYSPAPSTRSLFPNVWLIKRSAKLGRLFYHTALSLLAQVNPLSPPDSRENRTLQEHHAHHVCGIIAHTSDRAVASVAIRGLALASTVLANRREQNEIITVLERISRDTGWGIGKITADLRRAWGWKDTTAPPLAISNITSLPSATGDSDGKRTRMGNFEAFLSPVLPFICTNAINSAAVGASGGGTLIVSASRVARGF</sequence>
<keyword evidence="10" id="KW-1185">Reference proteome</keyword>
<evidence type="ECO:0000256" key="1">
    <source>
        <dbReference type="ARBA" id="ARBA00004123"/>
    </source>
</evidence>